<accession>A0A6M4GYR3</accession>
<gene>
    <name evidence="2" type="ORF">DSM104443_03121</name>
</gene>
<dbReference type="Proteomes" id="UP000501534">
    <property type="component" value="Chromosome"/>
</dbReference>
<feature type="compositionally biased region" description="Basic residues" evidence="1">
    <location>
        <begin position="1"/>
        <end position="11"/>
    </location>
</feature>
<dbReference type="EMBL" id="CP053069">
    <property type="protein sequence ID" value="QJR12038.1"/>
    <property type="molecule type" value="Genomic_DNA"/>
</dbReference>
<reference evidence="2 3" key="1">
    <citation type="submission" date="2020-04" db="EMBL/GenBank/DDBJ databases">
        <title>Usitatibacter rugosus gen. nov., sp. nov. and Usitatibacter palustris sp. nov., novel members of Usitatibacteraceae fam. nov. within the order Nitrosomonadales isolated from soil.</title>
        <authorList>
            <person name="Huber K.J."/>
            <person name="Neumann-Schaal M."/>
            <person name="Geppert A."/>
            <person name="Luckner M."/>
            <person name="Wanner G."/>
            <person name="Overmann J."/>
        </authorList>
    </citation>
    <scope>NUCLEOTIDE SEQUENCE [LARGE SCALE GENOMIC DNA]</scope>
    <source>
        <strain evidence="2 3">0125_3</strain>
    </source>
</reference>
<proteinExistence type="predicted"/>
<keyword evidence="3" id="KW-1185">Reference proteome</keyword>
<evidence type="ECO:0000313" key="3">
    <source>
        <dbReference type="Proteomes" id="UP000501534"/>
    </source>
</evidence>
<organism evidence="2 3">
    <name type="scientific">Usitatibacter rugosus</name>
    <dbReference type="NCBI Taxonomy" id="2732067"/>
    <lineage>
        <taxon>Bacteria</taxon>
        <taxon>Pseudomonadati</taxon>
        <taxon>Pseudomonadota</taxon>
        <taxon>Betaproteobacteria</taxon>
        <taxon>Nitrosomonadales</taxon>
        <taxon>Usitatibacteraceae</taxon>
        <taxon>Usitatibacter</taxon>
    </lineage>
</organism>
<dbReference type="RefSeq" id="WP_171093888.1">
    <property type="nucleotide sequence ID" value="NZ_CP053069.1"/>
</dbReference>
<name>A0A6M4GYR3_9PROT</name>
<evidence type="ECO:0000313" key="2">
    <source>
        <dbReference type="EMBL" id="QJR12038.1"/>
    </source>
</evidence>
<sequence>MALYRRKRIKDRRNGAPPPGFPRENPYGPAQSFESADKAPDPMPDGAINPEHATPGEVNKKTQ</sequence>
<dbReference type="AlphaFoldDB" id="A0A6M4GYR3"/>
<dbReference type="KEGG" id="uru:DSM104443_03121"/>
<protein>
    <submittedName>
        <fullName evidence="2">Uncharacterized protein</fullName>
    </submittedName>
</protein>
<evidence type="ECO:0000256" key="1">
    <source>
        <dbReference type="SAM" id="MobiDB-lite"/>
    </source>
</evidence>
<feature type="region of interest" description="Disordered" evidence="1">
    <location>
        <begin position="1"/>
        <end position="63"/>
    </location>
</feature>